<dbReference type="EMBL" id="LR134405">
    <property type="protein sequence ID" value="VEH67089.1"/>
    <property type="molecule type" value="Genomic_DNA"/>
</dbReference>
<keyword evidence="1" id="KW-0472">Membrane</keyword>
<feature type="transmembrane region" description="Helical" evidence="1">
    <location>
        <begin position="26"/>
        <end position="58"/>
    </location>
</feature>
<keyword evidence="1" id="KW-0812">Transmembrane</keyword>
<dbReference type="KEGG" id="rpne:NCTC8284_02275"/>
<protein>
    <submittedName>
        <fullName evidence="2">Xanthine/uracil/vitamin C permease</fullName>
    </submittedName>
</protein>
<evidence type="ECO:0000313" key="3">
    <source>
        <dbReference type="Proteomes" id="UP000278733"/>
    </source>
</evidence>
<proteinExistence type="predicted"/>
<keyword evidence="1" id="KW-1133">Transmembrane helix</keyword>
<dbReference type="Proteomes" id="UP000278733">
    <property type="component" value="Chromosome"/>
</dbReference>
<name>A0A3S4U7H6_9PAST</name>
<accession>A0A3S4U7H6</accession>
<evidence type="ECO:0000313" key="2">
    <source>
        <dbReference type="EMBL" id="VEH67089.1"/>
    </source>
</evidence>
<evidence type="ECO:0000256" key="1">
    <source>
        <dbReference type="SAM" id="Phobius"/>
    </source>
</evidence>
<reference evidence="2 3" key="1">
    <citation type="submission" date="2018-12" db="EMBL/GenBank/DDBJ databases">
        <authorList>
            <consortium name="Pathogen Informatics"/>
        </authorList>
    </citation>
    <scope>NUCLEOTIDE SEQUENCE [LARGE SCALE GENOMIC DNA]</scope>
    <source>
        <strain evidence="2 3">NCTC8284</strain>
    </source>
</reference>
<dbReference type="AlphaFoldDB" id="A0A3S4U7H6"/>
<sequence length="99" mass="10374">MGLVVANPATLVALGDLHDPKVLLGVLGFFIIVVLAARNIFSGVLISIAVVTGLTLWLDETVMFQGIISMPPALDTVVGKVDIAGALDTALLGIIFHFY</sequence>
<organism evidence="2 3">
    <name type="scientific">Rodentibacter pneumotropicus</name>
    <dbReference type="NCBI Taxonomy" id="758"/>
    <lineage>
        <taxon>Bacteria</taxon>
        <taxon>Pseudomonadati</taxon>
        <taxon>Pseudomonadota</taxon>
        <taxon>Gammaproteobacteria</taxon>
        <taxon>Pasteurellales</taxon>
        <taxon>Pasteurellaceae</taxon>
        <taxon>Rodentibacter</taxon>
    </lineage>
</organism>
<gene>
    <name evidence="2" type="primary">purP_3</name>
    <name evidence="2" type="ORF">NCTC8284_02275</name>
</gene>